<dbReference type="EMBL" id="QPFP01000079">
    <property type="protein sequence ID" value="TEB23388.1"/>
    <property type="molecule type" value="Genomic_DNA"/>
</dbReference>
<protein>
    <recommendedName>
        <fullName evidence="5">CNH domain-containing protein</fullName>
    </recommendedName>
</protein>
<keyword evidence="2" id="KW-0813">Transport</keyword>
<dbReference type="GO" id="GO:0015031">
    <property type="term" value="P:protein transport"/>
    <property type="evidence" value="ECO:0007669"/>
    <property type="project" value="UniProtKB-KW"/>
</dbReference>
<proteinExistence type="predicted"/>
<keyword evidence="7" id="KW-1185">Reference proteome</keyword>
<organism evidence="6 7">
    <name type="scientific">Coprinellus micaceus</name>
    <name type="common">Glistening ink-cap mushroom</name>
    <name type="synonym">Coprinus micaceus</name>
    <dbReference type="NCBI Taxonomy" id="71717"/>
    <lineage>
        <taxon>Eukaryota</taxon>
        <taxon>Fungi</taxon>
        <taxon>Dikarya</taxon>
        <taxon>Basidiomycota</taxon>
        <taxon>Agaricomycotina</taxon>
        <taxon>Agaricomycetes</taxon>
        <taxon>Agaricomycetidae</taxon>
        <taxon>Agaricales</taxon>
        <taxon>Agaricineae</taxon>
        <taxon>Psathyrellaceae</taxon>
        <taxon>Coprinellus</taxon>
    </lineage>
</organism>
<dbReference type="AlphaFoldDB" id="A0A4Y7SP09"/>
<accession>A0A4Y7SP09</accession>
<dbReference type="PANTHER" id="PTHR12894">
    <property type="entry name" value="CNH DOMAIN CONTAINING"/>
    <property type="match status" value="1"/>
</dbReference>
<dbReference type="OrthoDB" id="5325112at2759"/>
<dbReference type="GO" id="GO:0034058">
    <property type="term" value="P:endosomal vesicle fusion"/>
    <property type="evidence" value="ECO:0007669"/>
    <property type="project" value="TreeGrafter"/>
</dbReference>
<comment type="subcellular location">
    <subcellularLocation>
        <location evidence="1">Cytoplasm</location>
    </subcellularLocation>
</comment>
<dbReference type="GO" id="GO:0016020">
    <property type="term" value="C:membrane"/>
    <property type="evidence" value="ECO:0007669"/>
    <property type="project" value="TreeGrafter"/>
</dbReference>
<dbReference type="GO" id="GO:0006914">
    <property type="term" value="P:autophagy"/>
    <property type="evidence" value="ECO:0007669"/>
    <property type="project" value="TreeGrafter"/>
</dbReference>
<evidence type="ECO:0000259" key="5">
    <source>
        <dbReference type="PROSITE" id="PS50219"/>
    </source>
</evidence>
<name>A0A4Y7SP09_COPMI</name>
<dbReference type="InterPro" id="IPR001180">
    <property type="entry name" value="CNH_dom"/>
</dbReference>
<evidence type="ECO:0000313" key="7">
    <source>
        <dbReference type="Proteomes" id="UP000298030"/>
    </source>
</evidence>
<dbReference type="PROSITE" id="PS50219">
    <property type="entry name" value="CNH"/>
    <property type="match status" value="1"/>
</dbReference>
<keyword evidence="3" id="KW-0963">Cytoplasm</keyword>
<evidence type="ECO:0000256" key="1">
    <source>
        <dbReference type="ARBA" id="ARBA00004496"/>
    </source>
</evidence>
<gene>
    <name evidence="6" type="ORF">FA13DRAFT_1640062</name>
</gene>
<evidence type="ECO:0000256" key="2">
    <source>
        <dbReference type="ARBA" id="ARBA00022448"/>
    </source>
</evidence>
<reference evidence="6 7" key="1">
    <citation type="journal article" date="2019" name="Nat. Ecol. Evol.">
        <title>Megaphylogeny resolves global patterns of mushroom evolution.</title>
        <authorList>
            <person name="Varga T."/>
            <person name="Krizsan K."/>
            <person name="Foldi C."/>
            <person name="Dima B."/>
            <person name="Sanchez-Garcia M."/>
            <person name="Sanchez-Ramirez S."/>
            <person name="Szollosi G.J."/>
            <person name="Szarkandi J.G."/>
            <person name="Papp V."/>
            <person name="Albert L."/>
            <person name="Andreopoulos W."/>
            <person name="Angelini C."/>
            <person name="Antonin V."/>
            <person name="Barry K.W."/>
            <person name="Bougher N.L."/>
            <person name="Buchanan P."/>
            <person name="Buyck B."/>
            <person name="Bense V."/>
            <person name="Catcheside P."/>
            <person name="Chovatia M."/>
            <person name="Cooper J."/>
            <person name="Damon W."/>
            <person name="Desjardin D."/>
            <person name="Finy P."/>
            <person name="Geml J."/>
            <person name="Haridas S."/>
            <person name="Hughes K."/>
            <person name="Justo A."/>
            <person name="Karasinski D."/>
            <person name="Kautmanova I."/>
            <person name="Kiss B."/>
            <person name="Kocsube S."/>
            <person name="Kotiranta H."/>
            <person name="LaButti K.M."/>
            <person name="Lechner B.E."/>
            <person name="Liimatainen K."/>
            <person name="Lipzen A."/>
            <person name="Lukacs Z."/>
            <person name="Mihaltcheva S."/>
            <person name="Morgado L.N."/>
            <person name="Niskanen T."/>
            <person name="Noordeloos M.E."/>
            <person name="Ohm R.A."/>
            <person name="Ortiz-Santana B."/>
            <person name="Ovrebo C."/>
            <person name="Racz N."/>
            <person name="Riley R."/>
            <person name="Savchenko A."/>
            <person name="Shiryaev A."/>
            <person name="Soop K."/>
            <person name="Spirin V."/>
            <person name="Szebenyi C."/>
            <person name="Tomsovsky M."/>
            <person name="Tulloss R.E."/>
            <person name="Uehling J."/>
            <person name="Grigoriev I.V."/>
            <person name="Vagvolgyi C."/>
            <person name="Papp T."/>
            <person name="Martin F.M."/>
            <person name="Miettinen O."/>
            <person name="Hibbett D.S."/>
            <person name="Nagy L.G."/>
        </authorList>
    </citation>
    <scope>NUCLEOTIDE SEQUENCE [LARGE SCALE GENOMIC DNA]</scope>
    <source>
        <strain evidence="6 7">FP101781</strain>
    </source>
</reference>
<evidence type="ECO:0000256" key="4">
    <source>
        <dbReference type="ARBA" id="ARBA00022927"/>
    </source>
</evidence>
<feature type="domain" description="CNH" evidence="5">
    <location>
        <begin position="27"/>
        <end position="289"/>
    </location>
</feature>
<dbReference type="InterPro" id="IPR032914">
    <property type="entry name" value="Vam6/VPS39/TRAP1"/>
</dbReference>
<keyword evidence="4" id="KW-0653">Protein transport</keyword>
<evidence type="ECO:0000313" key="6">
    <source>
        <dbReference type="EMBL" id="TEB23388.1"/>
    </source>
</evidence>
<comment type="caution">
    <text evidence="6">The sequence shown here is derived from an EMBL/GenBank/DDBJ whole genome shotgun (WGS) entry which is preliminary data.</text>
</comment>
<sequence>MAAVSAATDVPPYQVVSLLKDFFAQTSSQITCAQALGCEIYVGTSKGELFRFLLQPDGQEKTESYIIVSRQIVPGERPIEAIVLIPSIARALVQSDRQIHFFTLPSLEVHTIKPVRNIITFAVDEQQLRLPAPTQNEMLGYSTVADPVDLCAIKRGGIAMFTLKDRLLYSREIPLPQGMNAVLARRTGRYLCFADGENYNVVDLEEAQLFPILPISQAPPGDGVKVKPHITVISDNEFLILSWTGASTLGLFITGSGDPVRGTLQWDTYPLGICELYSPFCLFTLPHSD</sequence>
<dbReference type="Proteomes" id="UP000298030">
    <property type="component" value="Unassembled WGS sequence"/>
</dbReference>
<dbReference type="PANTHER" id="PTHR12894:SF27">
    <property type="entry name" value="TRANSFORMING GROWTH FACTOR-BETA RECEPTOR-ASSOCIATED PROTEIN 1"/>
    <property type="match status" value="1"/>
</dbReference>
<evidence type="ECO:0000256" key="3">
    <source>
        <dbReference type="ARBA" id="ARBA00022490"/>
    </source>
</evidence>
<dbReference type="STRING" id="71717.A0A4Y7SP09"/>
<dbReference type="GO" id="GO:0005737">
    <property type="term" value="C:cytoplasm"/>
    <property type="evidence" value="ECO:0007669"/>
    <property type="project" value="UniProtKB-SubCell"/>
</dbReference>